<dbReference type="EMBL" id="PP517563">
    <property type="protein sequence ID" value="WXI02813.1"/>
    <property type="molecule type" value="mRNA"/>
</dbReference>
<evidence type="ECO:0000256" key="1">
    <source>
        <dbReference type="SAM" id="SignalP"/>
    </source>
</evidence>
<accession>A0AB38ZEW7</accession>
<name>A0AB38ZEW7_9HEMI</name>
<organism evidence="2">
    <name type="scientific">Oncocephalus sp</name>
    <dbReference type="NCBI Taxonomy" id="2944721"/>
    <lineage>
        <taxon>Eukaryota</taxon>
        <taxon>Metazoa</taxon>
        <taxon>Ecdysozoa</taxon>
        <taxon>Arthropoda</taxon>
        <taxon>Hexapoda</taxon>
        <taxon>Insecta</taxon>
        <taxon>Pterygota</taxon>
        <taxon>Neoptera</taxon>
        <taxon>Paraneoptera</taxon>
        <taxon>Hemiptera</taxon>
        <taxon>Heteroptera</taxon>
        <taxon>Panheteroptera</taxon>
        <taxon>Cimicomorpha</taxon>
        <taxon>Reduviidae</taxon>
        <taxon>Stenopodainae</taxon>
        <taxon>Oncocephalus</taxon>
    </lineage>
</organism>
<reference evidence="2" key="1">
    <citation type="submission" date="2024-03" db="EMBL/GenBank/DDBJ databases">
        <title>Venom adaptation and exaptation during the trophic switch to blood-feeding by kissing bugs (Reduviidae: Triatominae).</title>
        <authorList>
            <person name="Zdenek C.N."/>
            <person name="Cardoso F.C."/>
            <person name="Robinson S.D."/>
            <person name="Mercedes R.S."/>
            <person name="Raidjoe E.R."/>
            <person name="Hernandez-Vargas M.J."/>
            <person name="Jin J."/>
            <person name="Corzo G."/>
            <person name="Vetter I."/>
            <person name="King G.F."/>
            <person name="Fry B.G."/>
            <person name="Walker A."/>
        </authorList>
    </citation>
    <scope>NUCLEOTIDE SEQUENCE</scope>
</reference>
<feature type="chain" id="PRO_5044236393" evidence="1">
    <location>
        <begin position="25"/>
        <end position="50"/>
    </location>
</feature>
<feature type="signal peptide" evidence="1">
    <location>
        <begin position="1"/>
        <end position="24"/>
    </location>
</feature>
<sequence>MKFLLFLLLVLVAVLVALISPANGCIERFGKCKQGDTCCEGSCFAFGQCF</sequence>
<proteinExistence type="evidence at transcript level"/>
<protein>
    <submittedName>
        <fullName evidence="2">Venom peptide Os8a</fullName>
    </submittedName>
</protein>
<evidence type="ECO:0000313" key="2">
    <source>
        <dbReference type="EMBL" id="WXI02813.1"/>
    </source>
</evidence>
<keyword evidence="1" id="KW-0732">Signal</keyword>
<dbReference type="AlphaFoldDB" id="A0AB38ZEW7"/>